<evidence type="ECO:0000313" key="1">
    <source>
        <dbReference type="EMBL" id="EAW32623.1"/>
    </source>
</evidence>
<dbReference type="EMBL" id="AAVT01000001">
    <property type="protein sequence ID" value="EAW32623.1"/>
    <property type="molecule type" value="Genomic_DNA"/>
</dbReference>
<sequence length="174" mass="19230">MKENNPPVIGGETTIELIAGRHPNGELVVEKILVNPQPEENSFQLLKSPLFVRGVARTDVIQLKKGTQGQFNIVKHGGNLCVRVFSKQDFNSPQIEAIEQALTSELEKLGGDLDIKEARALVYSIHVSCGFNVIEGILNDILSSQPDLAWLYGNVYDPDSGEPLDWWQPILAPE</sequence>
<evidence type="ECO:0000313" key="2">
    <source>
        <dbReference type="Proteomes" id="UP000004931"/>
    </source>
</evidence>
<keyword evidence="2" id="KW-1185">Reference proteome</keyword>
<dbReference type="STRING" id="247633.GP2143_15246"/>
<dbReference type="eggNOG" id="ENOG502ZYN9">
    <property type="taxonomic scope" value="Bacteria"/>
</dbReference>
<organism evidence="1 2">
    <name type="scientific">marine gamma proteobacterium HTCC2143</name>
    <dbReference type="NCBI Taxonomy" id="247633"/>
    <lineage>
        <taxon>Bacteria</taxon>
        <taxon>Pseudomonadati</taxon>
        <taxon>Pseudomonadota</taxon>
        <taxon>Gammaproteobacteria</taxon>
        <taxon>Cellvibrionales</taxon>
        <taxon>Spongiibacteraceae</taxon>
        <taxon>BD1-7 clade</taxon>
    </lineage>
</organism>
<dbReference type="AlphaFoldDB" id="A0Y919"/>
<accession>A0Y919</accession>
<evidence type="ECO:0008006" key="3">
    <source>
        <dbReference type="Google" id="ProtNLM"/>
    </source>
</evidence>
<dbReference type="InterPro" id="IPR025361">
    <property type="entry name" value="DUF4265"/>
</dbReference>
<dbReference type="OrthoDB" id="5733460at2"/>
<proteinExistence type="predicted"/>
<name>A0Y919_9GAMM</name>
<protein>
    <recommendedName>
        <fullName evidence="3">DUF4265 domain-containing protein</fullName>
    </recommendedName>
</protein>
<gene>
    <name evidence="1" type="ORF">GP2143_15246</name>
</gene>
<dbReference type="Pfam" id="PF14085">
    <property type="entry name" value="DUF4265"/>
    <property type="match status" value="1"/>
</dbReference>
<reference evidence="1 2" key="1">
    <citation type="journal article" date="2010" name="J. Bacteriol.">
        <title>Genome sequence of the oligotrophic marine Gammaproteobacterium HTCC2143, isolated from the Oregon Coast.</title>
        <authorList>
            <person name="Oh H.M."/>
            <person name="Kang I."/>
            <person name="Ferriera S."/>
            <person name="Giovannoni S.J."/>
            <person name="Cho J.C."/>
        </authorList>
    </citation>
    <scope>NUCLEOTIDE SEQUENCE [LARGE SCALE GENOMIC DNA]</scope>
    <source>
        <strain evidence="1 2">HTCC2143</strain>
    </source>
</reference>
<dbReference type="Proteomes" id="UP000004931">
    <property type="component" value="Unassembled WGS sequence"/>
</dbReference>
<comment type="caution">
    <text evidence="1">The sequence shown here is derived from an EMBL/GenBank/DDBJ whole genome shotgun (WGS) entry which is preliminary data.</text>
</comment>